<dbReference type="AlphaFoldDB" id="A0AAI9XEK3"/>
<proteinExistence type="predicted"/>
<reference evidence="1 2" key="1">
    <citation type="submission" date="2016-10" db="EMBL/GenBank/DDBJ databases">
        <title>The genome sequence of Colletotrichum fioriniae PJ7.</title>
        <authorList>
            <person name="Baroncelli R."/>
        </authorList>
    </citation>
    <scope>NUCLEOTIDE SEQUENCE [LARGE SCALE GENOMIC DNA]</scope>
    <source>
        <strain evidence="1">Col 31</strain>
    </source>
</reference>
<comment type="caution">
    <text evidence="1">The sequence shown here is derived from an EMBL/GenBank/DDBJ whole genome shotgun (WGS) entry which is preliminary data.</text>
</comment>
<protein>
    <submittedName>
        <fullName evidence="1">Uncharacterized protein</fullName>
    </submittedName>
</protein>
<evidence type="ECO:0000313" key="1">
    <source>
        <dbReference type="EMBL" id="KAK1446062.1"/>
    </source>
</evidence>
<organism evidence="1 2">
    <name type="scientific">Colletotrichum melonis</name>
    <dbReference type="NCBI Taxonomy" id="1209925"/>
    <lineage>
        <taxon>Eukaryota</taxon>
        <taxon>Fungi</taxon>
        <taxon>Dikarya</taxon>
        <taxon>Ascomycota</taxon>
        <taxon>Pezizomycotina</taxon>
        <taxon>Sordariomycetes</taxon>
        <taxon>Hypocreomycetidae</taxon>
        <taxon>Glomerellales</taxon>
        <taxon>Glomerellaceae</taxon>
        <taxon>Colletotrichum</taxon>
        <taxon>Colletotrichum acutatum species complex</taxon>
    </lineage>
</organism>
<dbReference type="Proteomes" id="UP001239795">
    <property type="component" value="Unassembled WGS sequence"/>
</dbReference>
<keyword evidence="2" id="KW-1185">Reference proteome</keyword>
<accession>A0AAI9XEK3</accession>
<name>A0AAI9XEK3_9PEZI</name>
<evidence type="ECO:0000313" key="2">
    <source>
        <dbReference type="Proteomes" id="UP001239795"/>
    </source>
</evidence>
<gene>
    <name evidence="1" type="ORF">CMEL01_10305</name>
</gene>
<sequence>MPPPWIQIHKQPRNGLLQPMPQRVAIVPSYSVRPWTARRLRYFRLSLACRWVPLLGRAVKQNDGFFKVTCQGTSRKVCTLYPQPITIRPVPIACRCSASPVMPGVFRVREFRSDPSYDRHHLQYGMGPSRASVNLSFGVLNLPSIDPDGFPLVPGVLPQPHTPCSHKRQDYSQALVQTYVPGSIGRETVNHGISFQSFSALLVS</sequence>
<dbReference type="EMBL" id="MLGG01000090">
    <property type="protein sequence ID" value="KAK1446062.1"/>
    <property type="molecule type" value="Genomic_DNA"/>
</dbReference>